<name>A0ABR4AP32_9LECA</name>
<reference evidence="2 3" key="1">
    <citation type="submission" date="2024-09" db="EMBL/GenBank/DDBJ databases">
        <title>Rethinking Asexuality: The Enigmatic Case of Functional Sexual Genes in Lepraria (Stereocaulaceae).</title>
        <authorList>
            <person name="Doellman M."/>
            <person name="Sun Y."/>
            <person name="Barcenas-Pena A."/>
            <person name="Lumbsch H.T."/>
            <person name="Grewe F."/>
        </authorList>
    </citation>
    <scope>NUCLEOTIDE SEQUENCE [LARGE SCALE GENOMIC DNA]</scope>
    <source>
        <strain evidence="2 3">Grewe 0041</strain>
    </source>
</reference>
<comment type="caution">
    <text evidence="2">The sequence shown here is derived from an EMBL/GenBank/DDBJ whole genome shotgun (WGS) entry which is preliminary data.</text>
</comment>
<dbReference type="Proteomes" id="UP001590951">
    <property type="component" value="Unassembled WGS sequence"/>
</dbReference>
<gene>
    <name evidence="2" type="ORF">ABVK25_011431</name>
</gene>
<feature type="region of interest" description="Disordered" evidence="1">
    <location>
        <begin position="1"/>
        <end position="50"/>
    </location>
</feature>
<protein>
    <submittedName>
        <fullName evidence="2">Uncharacterized protein</fullName>
    </submittedName>
</protein>
<organism evidence="2 3">
    <name type="scientific">Lepraria finkii</name>
    <dbReference type="NCBI Taxonomy" id="1340010"/>
    <lineage>
        <taxon>Eukaryota</taxon>
        <taxon>Fungi</taxon>
        <taxon>Dikarya</taxon>
        <taxon>Ascomycota</taxon>
        <taxon>Pezizomycotina</taxon>
        <taxon>Lecanoromycetes</taxon>
        <taxon>OSLEUM clade</taxon>
        <taxon>Lecanoromycetidae</taxon>
        <taxon>Lecanorales</taxon>
        <taxon>Lecanorineae</taxon>
        <taxon>Stereocaulaceae</taxon>
        <taxon>Lepraria</taxon>
    </lineage>
</organism>
<proteinExistence type="predicted"/>
<accession>A0ABR4AP32</accession>
<keyword evidence="3" id="KW-1185">Reference proteome</keyword>
<evidence type="ECO:0000313" key="3">
    <source>
        <dbReference type="Proteomes" id="UP001590951"/>
    </source>
</evidence>
<evidence type="ECO:0000313" key="2">
    <source>
        <dbReference type="EMBL" id="KAL2047504.1"/>
    </source>
</evidence>
<sequence length="50" mass="5792">MQGARKNRFRMETEVPGSKPDRWIQQNLTDNDYKRQGLRENPAVEAASTT</sequence>
<dbReference type="EMBL" id="JBHFEH010000098">
    <property type="protein sequence ID" value="KAL2047504.1"/>
    <property type="molecule type" value="Genomic_DNA"/>
</dbReference>
<evidence type="ECO:0000256" key="1">
    <source>
        <dbReference type="SAM" id="MobiDB-lite"/>
    </source>
</evidence>